<evidence type="ECO:0000256" key="1">
    <source>
        <dbReference type="ARBA" id="ARBA00008950"/>
    </source>
</evidence>
<dbReference type="EMBL" id="DVOC01000049">
    <property type="protein sequence ID" value="HIU90924.1"/>
    <property type="molecule type" value="Genomic_DNA"/>
</dbReference>
<comment type="caution">
    <text evidence="3">The sequence shown here is derived from an EMBL/GenBank/DDBJ whole genome shotgun (WGS) entry which is preliminary data.</text>
</comment>
<reference evidence="3" key="2">
    <citation type="journal article" date="2021" name="PeerJ">
        <title>Extensive microbial diversity within the chicken gut microbiome revealed by metagenomics and culture.</title>
        <authorList>
            <person name="Gilroy R."/>
            <person name="Ravi A."/>
            <person name="Getino M."/>
            <person name="Pursley I."/>
            <person name="Horton D.L."/>
            <person name="Alikhan N.F."/>
            <person name="Baker D."/>
            <person name="Gharbi K."/>
            <person name="Hall N."/>
            <person name="Watson M."/>
            <person name="Adriaenssens E.M."/>
            <person name="Foster-Nyarko E."/>
            <person name="Jarju S."/>
            <person name="Secka A."/>
            <person name="Antonio M."/>
            <person name="Oren A."/>
            <person name="Chaudhuri R.R."/>
            <person name="La Ragione R."/>
            <person name="Hildebrand F."/>
            <person name="Pallen M.J."/>
        </authorList>
    </citation>
    <scope>NUCLEOTIDE SEQUENCE</scope>
    <source>
        <strain evidence="3">ChiHjej12B11-7776</strain>
    </source>
</reference>
<dbReference type="PANTHER" id="PTHR42850:SF2">
    <property type="entry name" value="BLL5683 PROTEIN"/>
    <property type="match status" value="1"/>
</dbReference>
<dbReference type="GO" id="GO:0005737">
    <property type="term" value="C:cytoplasm"/>
    <property type="evidence" value="ECO:0007669"/>
    <property type="project" value="TreeGrafter"/>
</dbReference>
<name>A0A9D1SQ07_9BACT</name>
<dbReference type="PIRSF" id="PIRSF000883">
    <property type="entry name" value="Pesterase_MJ0912"/>
    <property type="match status" value="1"/>
</dbReference>
<accession>A0A9D1SQ07</accession>
<dbReference type="SUPFAM" id="SSF56300">
    <property type="entry name" value="Metallo-dependent phosphatases"/>
    <property type="match status" value="1"/>
</dbReference>
<dbReference type="InterPro" id="IPR029052">
    <property type="entry name" value="Metallo-depent_PP-like"/>
</dbReference>
<protein>
    <submittedName>
        <fullName evidence="3">Metallophosphoesterase family protein</fullName>
    </submittedName>
</protein>
<dbReference type="AlphaFoldDB" id="A0A9D1SQ07"/>
<dbReference type="InterPro" id="IPR050126">
    <property type="entry name" value="Ap4A_hydrolase"/>
</dbReference>
<dbReference type="InterPro" id="IPR024654">
    <property type="entry name" value="Calcineurin-like_PHP_lpxH"/>
</dbReference>
<evidence type="ECO:0000313" key="3">
    <source>
        <dbReference type="EMBL" id="HIU90924.1"/>
    </source>
</evidence>
<dbReference type="Proteomes" id="UP000886852">
    <property type="component" value="Unassembled WGS sequence"/>
</dbReference>
<organism evidence="3 4">
    <name type="scientific">Candidatus Fimimonas merdipullorum</name>
    <dbReference type="NCBI Taxonomy" id="2840822"/>
    <lineage>
        <taxon>Bacteria</taxon>
        <taxon>Pseudomonadati</taxon>
        <taxon>Myxococcota</taxon>
        <taxon>Myxococcia</taxon>
        <taxon>Myxococcales</taxon>
        <taxon>Cystobacterineae</taxon>
        <taxon>Myxococcaceae</taxon>
        <taxon>Myxococcaceae incertae sedis</taxon>
        <taxon>Candidatus Fimimonas</taxon>
    </lineage>
</organism>
<dbReference type="PANTHER" id="PTHR42850">
    <property type="entry name" value="METALLOPHOSPHOESTERASE"/>
    <property type="match status" value="1"/>
</dbReference>
<dbReference type="InterPro" id="IPR011152">
    <property type="entry name" value="Pesterase_MJ0912"/>
</dbReference>
<comment type="similarity">
    <text evidence="1">Belongs to the metallophosphoesterase superfamily. YfcE family.</text>
</comment>
<gene>
    <name evidence="3" type="ORF">IAC72_02785</name>
</gene>
<evidence type="ECO:0000259" key="2">
    <source>
        <dbReference type="Pfam" id="PF12850"/>
    </source>
</evidence>
<proteinExistence type="inferred from homology"/>
<dbReference type="GO" id="GO:0016791">
    <property type="term" value="F:phosphatase activity"/>
    <property type="evidence" value="ECO:0007669"/>
    <property type="project" value="TreeGrafter"/>
</dbReference>
<evidence type="ECO:0000313" key="4">
    <source>
        <dbReference type="Proteomes" id="UP000886852"/>
    </source>
</evidence>
<reference evidence="3" key="1">
    <citation type="submission" date="2020-10" db="EMBL/GenBank/DDBJ databases">
        <authorList>
            <person name="Gilroy R."/>
        </authorList>
    </citation>
    <scope>NUCLEOTIDE SEQUENCE</scope>
    <source>
        <strain evidence="3">ChiHjej12B11-7776</strain>
    </source>
</reference>
<dbReference type="Pfam" id="PF12850">
    <property type="entry name" value="Metallophos_2"/>
    <property type="match status" value="1"/>
</dbReference>
<feature type="domain" description="Calcineurin-like phosphoesterase" evidence="2">
    <location>
        <begin position="1"/>
        <end position="194"/>
    </location>
</feature>
<sequence length="244" mass="27710">MKIGVISDVHGNLQALTAALTYLKEQNCNEIIHTGDVVDIGAQSAECLDALSECGAVCILGNHDKDFVEGADFHKPFSHVSGRHKKHVFASLRGREHTVAEFPLCVQRNLGGKKVIFEHYCRLDRPTEDGYVFKSIVHFPTAEIFDEMYRDYKCDAVFFGHKHEPCDVMGSRLYVDVGSVGCHPQPFATGIIITYDQNSFGYRRFSVPYDVEKTRRLMTEGELPDGKYLFDFYFMHKKLPFAEE</sequence>
<dbReference type="Gene3D" id="3.60.21.10">
    <property type="match status" value="1"/>
</dbReference>